<dbReference type="RefSeq" id="WP_160761804.1">
    <property type="nucleotide sequence ID" value="NZ_BAAADZ010000011.1"/>
</dbReference>
<evidence type="ECO:0000313" key="3">
    <source>
        <dbReference type="Proteomes" id="UP000430021"/>
    </source>
</evidence>
<gene>
    <name evidence="1" type="ORF">FHS52_002796</name>
    <name evidence="2" type="ORF">GRI59_13690</name>
</gene>
<protein>
    <recommendedName>
        <fullName evidence="5">SH3 domain-containing protein</fullName>
    </recommendedName>
</protein>
<dbReference type="Proteomes" id="UP000430021">
    <property type="component" value="Unassembled WGS sequence"/>
</dbReference>
<keyword evidence="4" id="KW-1185">Reference proteome</keyword>
<name>A0A6I4UMQ2_9SPHN</name>
<dbReference type="EMBL" id="WTYB01000003">
    <property type="protein sequence ID" value="MXP39656.1"/>
    <property type="molecule type" value="Genomic_DNA"/>
</dbReference>
<dbReference type="AlphaFoldDB" id="A0A6I4UMQ2"/>
<dbReference type="OrthoDB" id="9813368at2"/>
<evidence type="ECO:0000313" key="1">
    <source>
        <dbReference type="EMBL" id="MBB3776804.1"/>
    </source>
</evidence>
<reference evidence="2 3" key="1">
    <citation type="submission" date="2019-12" db="EMBL/GenBank/DDBJ databases">
        <title>Genomic-based taxomic classification of the family Erythrobacteraceae.</title>
        <authorList>
            <person name="Xu L."/>
        </authorList>
    </citation>
    <scope>NUCLEOTIDE SEQUENCE [LARGE SCALE GENOMIC DNA]</scope>
    <source>
        <strain evidence="2 3">JCM 10282</strain>
    </source>
</reference>
<dbReference type="EMBL" id="JACICE010000003">
    <property type="protein sequence ID" value="MBB3776804.1"/>
    <property type="molecule type" value="Genomic_DNA"/>
</dbReference>
<organism evidence="2 3">
    <name type="scientific">Erythrobacter ramosus</name>
    <dbReference type="NCBI Taxonomy" id="35811"/>
    <lineage>
        <taxon>Bacteria</taxon>
        <taxon>Pseudomonadati</taxon>
        <taxon>Pseudomonadota</taxon>
        <taxon>Alphaproteobacteria</taxon>
        <taxon>Sphingomonadales</taxon>
        <taxon>Erythrobacteraceae</taxon>
        <taxon>Erythrobacter/Porphyrobacter group</taxon>
        <taxon>Erythrobacter</taxon>
    </lineage>
</organism>
<accession>A0A6I4UMQ2</accession>
<sequence>MNGAARDNSEYAVPAGVLGLKGPVEKPAPGTLPLRGDLAHMALAGTHLAAHYVIPHVHTVGAAGAGLRLNPRGDAEVFAQLAPGTRFELLDLAGEWVWGCPGPQGPSGWCRASELAPEEA</sequence>
<dbReference type="Proteomes" id="UP000548685">
    <property type="component" value="Unassembled WGS sequence"/>
</dbReference>
<evidence type="ECO:0008006" key="5">
    <source>
        <dbReference type="Google" id="ProtNLM"/>
    </source>
</evidence>
<evidence type="ECO:0000313" key="4">
    <source>
        <dbReference type="Proteomes" id="UP000548685"/>
    </source>
</evidence>
<comment type="caution">
    <text evidence="2">The sequence shown here is derived from an EMBL/GenBank/DDBJ whole genome shotgun (WGS) entry which is preliminary data.</text>
</comment>
<evidence type="ECO:0000313" key="2">
    <source>
        <dbReference type="EMBL" id="MXP39656.1"/>
    </source>
</evidence>
<proteinExistence type="predicted"/>
<reference evidence="1 4" key="2">
    <citation type="submission" date="2020-08" db="EMBL/GenBank/DDBJ databases">
        <title>Genomic Encyclopedia of Type Strains, Phase IV (KMG-IV): sequencing the most valuable type-strain genomes for metagenomic binning, comparative biology and taxonomic classification.</title>
        <authorList>
            <person name="Goeker M."/>
        </authorList>
    </citation>
    <scope>NUCLEOTIDE SEQUENCE [LARGE SCALE GENOMIC DNA]</scope>
    <source>
        <strain evidence="1 4">DSM 8510</strain>
    </source>
</reference>